<feature type="compositionally biased region" description="Basic and acidic residues" evidence="1">
    <location>
        <begin position="465"/>
        <end position="481"/>
    </location>
</feature>
<evidence type="ECO:0000313" key="2">
    <source>
        <dbReference type="EMBL" id="KAH7367849.1"/>
    </source>
</evidence>
<organism evidence="2 3">
    <name type="scientific">Plectosphaerella cucumerina</name>
    <dbReference type="NCBI Taxonomy" id="40658"/>
    <lineage>
        <taxon>Eukaryota</taxon>
        <taxon>Fungi</taxon>
        <taxon>Dikarya</taxon>
        <taxon>Ascomycota</taxon>
        <taxon>Pezizomycotina</taxon>
        <taxon>Sordariomycetes</taxon>
        <taxon>Hypocreomycetidae</taxon>
        <taxon>Glomerellales</taxon>
        <taxon>Plectosphaerellaceae</taxon>
        <taxon>Plectosphaerella</taxon>
    </lineage>
</organism>
<accession>A0A8K0TIP3</accession>
<evidence type="ECO:0000256" key="1">
    <source>
        <dbReference type="SAM" id="MobiDB-lite"/>
    </source>
</evidence>
<gene>
    <name evidence="2" type="ORF">B0T11DRAFT_337144</name>
</gene>
<feature type="compositionally biased region" description="Polar residues" evidence="1">
    <location>
        <begin position="420"/>
        <end position="432"/>
    </location>
</feature>
<dbReference type="OrthoDB" id="2333384at2759"/>
<evidence type="ECO:0008006" key="4">
    <source>
        <dbReference type="Google" id="ProtNLM"/>
    </source>
</evidence>
<sequence length="495" mass="54275">MGKTFRRGGPAFDIHHERAAHAFYAPGDTIIGHVSRSSALVSPTAIVKITLCGRTKSKIVVSRGNNQRSYYRGRFDVINEHAHLQTIYQGPIHIATEAGAATGPAVWPFAIDIPRTCCRLLRPPPSNQSYLPLNPETVTASPLPDTFTMDHPGWGTNREGFVEYFLKATISFTQGGHHRTDDAFLPINIRTGDPNPPIADFKLRRSRHVASASTFHLLPGMEDAELSFSQKRQEFMGSSKVPRIGGQLEVDIPQVLQLENRTPVHIQMRFVPDPKMTSSGMRGIPAKIALRSMSATITSYTTVLCNGSFSPHHASDDTETNLHLWPPASSGGPPEPLYIPCTDEWPPIDIGERVGFRIPDYLCRRIPGKPIRDLLSPDFVTYNIKHWHNVTFRVVLVAAGQEIKTSVNGKLKILPPTEAAPSTQAGSSSVQQQEEEAPPPAFQGRSESWIHPPAEADAPPTFAEVQKDDLIRKSFDGRGEGETSQGGQASKAEGA</sequence>
<dbReference type="Gene3D" id="2.60.40.640">
    <property type="match status" value="1"/>
</dbReference>
<feature type="region of interest" description="Disordered" evidence="1">
    <location>
        <begin position="414"/>
        <end position="495"/>
    </location>
</feature>
<comment type="caution">
    <text evidence="2">The sequence shown here is derived from an EMBL/GenBank/DDBJ whole genome shotgun (WGS) entry which is preliminary data.</text>
</comment>
<keyword evidence="3" id="KW-1185">Reference proteome</keyword>
<name>A0A8K0TIP3_9PEZI</name>
<dbReference type="Proteomes" id="UP000813385">
    <property type="component" value="Unassembled WGS sequence"/>
</dbReference>
<protein>
    <recommendedName>
        <fullName evidence="4">Arrestin-like N-terminal domain-containing protein</fullName>
    </recommendedName>
</protein>
<reference evidence="2" key="1">
    <citation type="journal article" date="2021" name="Nat. Commun.">
        <title>Genetic determinants of endophytism in the Arabidopsis root mycobiome.</title>
        <authorList>
            <person name="Mesny F."/>
            <person name="Miyauchi S."/>
            <person name="Thiergart T."/>
            <person name="Pickel B."/>
            <person name="Atanasova L."/>
            <person name="Karlsson M."/>
            <person name="Huettel B."/>
            <person name="Barry K.W."/>
            <person name="Haridas S."/>
            <person name="Chen C."/>
            <person name="Bauer D."/>
            <person name="Andreopoulos W."/>
            <person name="Pangilinan J."/>
            <person name="LaButti K."/>
            <person name="Riley R."/>
            <person name="Lipzen A."/>
            <person name="Clum A."/>
            <person name="Drula E."/>
            <person name="Henrissat B."/>
            <person name="Kohler A."/>
            <person name="Grigoriev I.V."/>
            <person name="Martin F.M."/>
            <person name="Hacquard S."/>
        </authorList>
    </citation>
    <scope>NUCLEOTIDE SEQUENCE</scope>
    <source>
        <strain evidence="2">MPI-CAGE-AT-0016</strain>
    </source>
</reference>
<evidence type="ECO:0000313" key="3">
    <source>
        <dbReference type="Proteomes" id="UP000813385"/>
    </source>
</evidence>
<proteinExistence type="predicted"/>
<dbReference type="InterPro" id="IPR014752">
    <property type="entry name" value="Arrestin-like_C"/>
</dbReference>
<dbReference type="EMBL" id="JAGPXD010000002">
    <property type="protein sequence ID" value="KAH7367849.1"/>
    <property type="molecule type" value="Genomic_DNA"/>
</dbReference>
<dbReference type="AlphaFoldDB" id="A0A8K0TIP3"/>